<evidence type="ECO:0000256" key="2">
    <source>
        <dbReference type="ARBA" id="ARBA00022475"/>
    </source>
</evidence>
<dbReference type="EMBL" id="LRQI01000056">
    <property type="protein sequence ID" value="KXA38139.1"/>
    <property type="molecule type" value="Genomic_DNA"/>
</dbReference>
<evidence type="ECO:0000313" key="9">
    <source>
        <dbReference type="Proteomes" id="UP000070063"/>
    </source>
</evidence>
<dbReference type="InterPro" id="IPR005538">
    <property type="entry name" value="LrgA/CidA"/>
</dbReference>
<dbReference type="NCBIfam" id="NF003155">
    <property type="entry name" value="PRK04125.1"/>
    <property type="match status" value="1"/>
</dbReference>
<feature type="transmembrane region" description="Helical" evidence="7">
    <location>
        <begin position="64"/>
        <end position="83"/>
    </location>
</feature>
<dbReference type="AlphaFoldDB" id="A0ABD4EFB4"/>
<keyword evidence="4" id="KW-0204">Cytolysis</keyword>
<comment type="subcellular location">
    <subcellularLocation>
        <location evidence="1">Cell membrane</location>
        <topology evidence="1">Multi-pass membrane protein</topology>
    </subcellularLocation>
</comment>
<name>A0ABD4EFB4_STALU</name>
<keyword evidence="6 7" id="KW-0472">Membrane</keyword>
<feature type="transmembrane region" description="Helical" evidence="7">
    <location>
        <begin position="35"/>
        <end position="52"/>
    </location>
</feature>
<dbReference type="PANTHER" id="PTHR33931">
    <property type="entry name" value="HOLIN-LIKE PROTEIN CIDA-RELATED"/>
    <property type="match status" value="1"/>
</dbReference>
<dbReference type="GO" id="GO:0031640">
    <property type="term" value="P:killing of cells of another organism"/>
    <property type="evidence" value="ECO:0007669"/>
    <property type="project" value="UniProtKB-KW"/>
</dbReference>
<gene>
    <name evidence="8" type="ORF">HMPREF3225_01325</name>
</gene>
<dbReference type="PANTHER" id="PTHR33931:SF4">
    <property type="entry name" value="ANTIHOLIN-LIKE PROTEIN LRGA"/>
    <property type="match status" value="1"/>
</dbReference>
<sequence>MIKINNQGEIDIMANENVNKAKAHGQSVVSKTYNFFQQALTIAVILLISKIIESFIPFPMPASVIGLVLLFIALCTGIVKLGQVESVGTALTNNISFLFVPAGVSVINSLPILSKNPILIILLIIISTLLLLVCVGFASQFLVTKSLFPTAEQNEKSRHVEGDNH</sequence>
<proteinExistence type="predicted"/>
<dbReference type="Pfam" id="PF03788">
    <property type="entry name" value="LrgA"/>
    <property type="match status" value="1"/>
</dbReference>
<comment type="caution">
    <text evidence="8">The sequence shown here is derived from an EMBL/GenBank/DDBJ whole genome shotgun (WGS) entry which is preliminary data.</text>
</comment>
<dbReference type="Proteomes" id="UP000070063">
    <property type="component" value="Unassembled WGS sequence"/>
</dbReference>
<accession>A0ABD4EFB4</accession>
<protein>
    <submittedName>
        <fullName evidence="8">Antiholin-like protein LrgA</fullName>
    </submittedName>
</protein>
<feature type="transmembrane region" description="Helical" evidence="7">
    <location>
        <begin position="120"/>
        <end position="143"/>
    </location>
</feature>
<evidence type="ECO:0000256" key="6">
    <source>
        <dbReference type="ARBA" id="ARBA00023136"/>
    </source>
</evidence>
<evidence type="ECO:0000256" key="1">
    <source>
        <dbReference type="ARBA" id="ARBA00004651"/>
    </source>
</evidence>
<keyword evidence="5 7" id="KW-1133">Transmembrane helix</keyword>
<keyword evidence="2" id="KW-1003">Cell membrane</keyword>
<organism evidence="8 9">
    <name type="scientific">Staphylococcus lugdunensis</name>
    <dbReference type="NCBI Taxonomy" id="28035"/>
    <lineage>
        <taxon>Bacteria</taxon>
        <taxon>Bacillati</taxon>
        <taxon>Bacillota</taxon>
        <taxon>Bacilli</taxon>
        <taxon>Bacillales</taxon>
        <taxon>Staphylococcaceae</taxon>
        <taxon>Staphylococcus</taxon>
    </lineage>
</organism>
<feature type="transmembrane region" description="Helical" evidence="7">
    <location>
        <begin position="95"/>
        <end position="113"/>
    </location>
</feature>
<evidence type="ECO:0000256" key="4">
    <source>
        <dbReference type="ARBA" id="ARBA00022852"/>
    </source>
</evidence>
<evidence type="ECO:0000256" key="7">
    <source>
        <dbReference type="SAM" id="Phobius"/>
    </source>
</evidence>
<reference evidence="8 9" key="1">
    <citation type="submission" date="2016-01" db="EMBL/GenBank/DDBJ databases">
        <authorList>
            <person name="Mitreva M."/>
            <person name="Pepin K.H."/>
            <person name="Mihindukulasuriya K.A."/>
            <person name="Fulton R."/>
            <person name="Fronick C."/>
            <person name="O'Laughlin M."/>
            <person name="Miner T."/>
            <person name="Herter B."/>
            <person name="Rosa B.A."/>
            <person name="Cordes M."/>
            <person name="Tomlinson C."/>
            <person name="Wollam A."/>
            <person name="Palsikar V.B."/>
            <person name="Mardis E.R."/>
            <person name="Wilson R.K."/>
        </authorList>
    </citation>
    <scope>NUCLEOTIDE SEQUENCE [LARGE SCALE GENOMIC DNA]</scope>
    <source>
        <strain evidence="8 9">MJR7738</strain>
    </source>
</reference>
<keyword evidence="3 7" id="KW-0812">Transmembrane</keyword>
<evidence type="ECO:0000256" key="3">
    <source>
        <dbReference type="ARBA" id="ARBA00022692"/>
    </source>
</evidence>
<evidence type="ECO:0000256" key="5">
    <source>
        <dbReference type="ARBA" id="ARBA00022989"/>
    </source>
</evidence>
<evidence type="ECO:0000313" key="8">
    <source>
        <dbReference type="EMBL" id="KXA38139.1"/>
    </source>
</evidence>
<dbReference type="GO" id="GO:0005886">
    <property type="term" value="C:plasma membrane"/>
    <property type="evidence" value="ECO:0007669"/>
    <property type="project" value="UniProtKB-SubCell"/>
</dbReference>